<dbReference type="Gene3D" id="3.40.50.300">
    <property type="entry name" value="P-loop containing nucleotide triphosphate hydrolases"/>
    <property type="match status" value="2"/>
</dbReference>
<dbReference type="InterPro" id="IPR027417">
    <property type="entry name" value="P-loop_NTPase"/>
</dbReference>
<dbReference type="RefSeq" id="WP_253716258.1">
    <property type="nucleotide sequence ID" value="NZ_CP051522.1"/>
</dbReference>
<dbReference type="Proteomes" id="UP001056981">
    <property type="component" value="Chromosome"/>
</dbReference>
<keyword evidence="2" id="KW-0547">Nucleotide-binding</keyword>
<dbReference type="SUPFAM" id="SSF52540">
    <property type="entry name" value="P-loop containing nucleoside triphosphate hydrolases"/>
    <property type="match status" value="2"/>
</dbReference>
<feature type="domain" description="Helicase ATP-binding" evidence="1">
    <location>
        <begin position="51"/>
        <end position="257"/>
    </location>
</feature>
<dbReference type="InterPro" id="IPR045572">
    <property type="entry name" value="RE_endonuc_C"/>
</dbReference>
<dbReference type="InterPro" id="IPR006935">
    <property type="entry name" value="Helicase/UvrB_N"/>
</dbReference>
<dbReference type="EMBL" id="CP051635">
    <property type="protein sequence ID" value="UTD00050.1"/>
    <property type="molecule type" value="Genomic_DNA"/>
</dbReference>
<evidence type="ECO:0000259" key="1">
    <source>
        <dbReference type="PROSITE" id="PS51192"/>
    </source>
</evidence>
<dbReference type="AlphaFoldDB" id="A0A9Q9EYN4"/>
<dbReference type="InterPro" id="IPR014001">
    <property type="entry name" value="Helicase_ATP-bd"/>
</dbReference>
<keyword evidence="2" id="KW-0378">Hydrolase</keyword>
<gene>
    <name evidence="2" type="ORF">E4N86_04755</name>
</gene>
<dbReference type="Pfam" id="PF04851">
    <property type="entry name" value="ResIII"/>
    <property type="match status" value="1"/>
</dbReference>
<dbReference type="GO" id="GO:0015668">
    <property type="term" value="F:type III site-specific deoxyribonuclease activity"/>
    <property type="evidence" value="ECO:0007669"/>
    <property type="project" value="InterPro"/>
</dbReference>
<proteinExistence type="predicted"/>
<reference evidence="2" key="1">
    <citation type="submission" date="2020-04" db="EMBL/GenBank/DDBJ databases">
        <title>Comparative genomics of oral phylogroup-2 Treponema strains.</title>
        <authorList>
            <person name="Zeng H."/>
            <person name="Chan Y.K."/>
            <person name="Watt R.M."/>
        </authorList>
    </citation>
    <scope>NUCLEOTIDE SEQUENCE</scope>
    <source>
        <strain evidence="2">OMZ 905</strain>
    </source>
</reference>
<evidence type="ECO:0000313" key="3">
    <source>
        <dbReference type="Proteomes" id="UP001056981"/>
    </source>
</evidence>
<protein>
    <submittedName>
        <fullName evidence="2">DEAD/DEAH box helicase family protein</fullName>
    </submittedName>
</protein>
<name>A0A9Q9EYN4_TREDN</name>
<keyword evidence="2" id="KW-0067">ATP-binding</keyword>
<keyword evidence="2" id="KW-0347">Helicase</keyword>
<organism evidence="2 3">
    <name type="scientific">Treponema denticola</name>
    <dbReference type="NCBI Taxonomy" id="158"/>
    <lineage>
        <taxon>Bacteria</taxon>
        <taxon>Pseudomonadati</taxon>
        <taxon>Spirochaetota</taxon>
        <taxon>Spirochaetia</taxon>
        <taxon>Spirochaetales</taxon>
        <taxon>Treponemataceae</taxon>
        <taxon>Treponema</taxon>
    </lineage>
</organism>
<dbReference type="PANTHER" id="PTHR47396:SF1">
    <property type="entry name" value="ATP-DEPENDENT HELICASE IRC3-RELATED"/>
    <property type="match status" value="1"/>
</dbReference>
<dbReference type="GO" id="GO:0005524">
    <property type="term" value="F:ATP binding"/>
    <property type="evidence" value="ECO:0007669"/>
    <property type="project" value="InterPro"/>
</dbReference>
<dbReference type="REBASE" id="641500">
    <property type="entry name" value="Tde905ORF4750P"/>
</dbReference>
<dbReference type="Pfam" id="PF19778">
    <property type="entry name" value="RE_endonuc"/>
    <property type="match status" value="1"/>
</dbReference>
<accession>A0A9Q9EYN4</accession>
<dbReference type="GO" id="GO:0005829">
    <property type="term" value="C:cytosol"/>
    <property type="evidence" value="ECO:0007669"/>
    <property type="project" value="TreeGrafter"/>
</dbReference>
<evidence type="ECO:0000313" key="2">
    <source>
        <dbReference type="EMBL" id="UTD00050.1"/>
    </source>
</evidence>
<dbReference type="PANTHER" id="PTHR47396">
    <property type="entry name" value="TYPE I RESTRICTION ENZYME ECOKI R PROTEIN"/>
    <property type="match status" value="1"/>
</dbReference>
<dbReference type="GO" id="GO:0003677">
    <property type="term" value="F:DNA binding"/>
    <property type="evidence" value="ECO:0007669"/>
    <property type="project" value="InterPro"/>
</dbReference>
<dbReference type="InterPro" id="IPR050742">
    <property type="entry name" value="Helicase_Restrict-Modif_Enz"/>
</dbReference>
<dbReference type="GO" id="GO:0004386">
    <property type="term" value="F:helicase activity"/>
    <property type="evidence" value="ECO:0007669"/>
    <property type="project" value="UniProtKB-KW"/>
</dbReference>
<dbReference type="PROSITE" id="PS51192">
    <property type="entry name" value="HELICASE_ATP_BIND_1"/>
    <property type="match status" value="1"/>
</dbReference>
<sequence>MVKSENKQFQYEKQDYQETCINNIVSIFESLHQKANFVEVMTAHKNKHKYNFPVQETKNIDIMMETGTGKTFTFIKTIFELNRHFGYKRFIILVPSVPIREGTKTNLKDTKDYFKSVYANEREKEIETFVYEGGNISAITQFINTSRLSVLVMTPSSFNKGKNKEVNKEVNILNRTLENEMNQPELFLNADKPPKSYLDCLKRLNPIVIMDEPHRFQGNAFKTYFDGFDNYYLRFGATFPNNEGGLPLSNVAYILDSISSFRQNLVKKIVVYTQDVVENTDTLIGVENKKAIVSTLTNGLVIRRELGNGAIFNGKSIKKILKDQLVLSDDSIEKIDYSLSDESLRAMIRQTIKIHFEKEKILFEQGIKALTLFFMESNIGLFRGENPKIKNFFEEEYKKERARIIKKIDKSSEYYKYLQNDFDHDNNLKVHAGYFSGDKGNKQDEKIEAGVNEILKDKKKLLSFESSTRFIFSIWALQEGWDNPNVFTICKLSNQGSEISKLQQIGRGLRICVNQDLQRYTLKKLNDDQEAFWKINNLDVIVSNKESGFVEAIQNEILSNSFLVSETFTEQELIKTLKEKSGFDDDTIISLVDDVLIGKKMIIRKAIVDGQKIYEKSPSFYAILKEQNLPEAQEQVIRNLFATDTATYVQKADKKKAKKKVFIKATHLQEFKNLWNAINKNAFYVLEDLTDNQEKQLIQNIKTQIEELNIEQILLQTTRAELDTNNIGEQGAITETLIDTVSYKSKVDYLELVRTLSTVTKTPISFVVKVFNALSDDFKNKMLTNNPEQAVREISEIIKKNLIAMLKANITYDGIDGVGLPNVFKIEEEKTYLDTGSTGKFQKDITSDFSLKTKWVFEEVIEYDSDFELEIVEQDPDIEKIEIFGKLPRLKIKTPLGEYNPDFCYAIKSTEGKKVFLIVEAKGYKTSTEIPADEKTKIDFAKKYFEVLNECHKDKNIKISFKERIGTTQLAALITEDKK</sequence>